<dbReference type="EMBL" id="SPAZ01000213">
    <property type="protein sequence ID" value="TQE28295.1"/>
    <property type="molecule type" value="Genomic_DNA"/>
</dbReference>
<dbReference type="GO" id="GO:0003824">
    <property type="term" value="F:catalytic activity"/>
    <property type="evidence" value="ECO:0007669"/>
    <property type="project" value="InterPro"/>
</dbReference>
<dbReference type="SUPFAM" id="SSF52402">
    <property type="entry name" value="Adenine nucleotide alpha hydrolases-like"/>
    <property type="match status" value="1"/>
</dbReference>
<dbReference type="Proteomes" id="UP000318720">
    <property type="component" value="Unassembled WGS sequence"/>
</dbReference>
<feature type="domain" description="Phosphoadenosine phosphosulphate reductase" evidence="1">
    <location>
        <begin position="64"/>
        <end position="230"/>
    </location>
</feature>
<dbReference type="InterPro" id="IPR002500">
    <property type="entry name" value="PAPS_reduct_dom"/>
</dbReference>
<gene>
    <name evidence="2" type="ORF">Sipo8835_26105</name>
</gene>
<dbReference type="AlphaFoldDB" id="A0AAE8W0N5"/>
<sequence length="361" mass="40638">MTARSKKKRVVADMFPGMADRITGRPPKAETEPEALTLDEAIARSFAILDRVLAAFPVESVIGLFSGGNDSVVVNHLFRHRVNAIAHVNTGTGIPETTQHVRDVVAAWGLRLHELHPRHSYRDLVLGNVLSTRGKNVGRPVWKGFPGPAGHSVMYRRLKDEPLQRLRGQIIGRRGRSRNLVYLGGMRWAETDRRFRNAEEVDREGALLWVSPIVHWTDAHMREYRARHRCTLPHQHAEHQLCWPDALPLNEVTVHLHMSGECLCGAFAKPDELEEIELFYPHAAKPLRELQREAEALGLTACKWGQRPPGTRTRRRPAGRLCAKCDGIEGQADLLAEWRDTGLITPGQYATFTSTDEQRAA</sequence>
<proteinExistence type="predicted"/>
<dbReference type="Pfam" id="PF01507">
    <property type="entry name" value="PAPS_reduct"/>
    <property type="match status" value="1"/>
</dbReference>
<evidence type="ECO:0000259" key="1">
    <source>
        <dbReference type="Pfam" id="PF01507"/>
    </source>
</evidence>
<reference evidence="2 3" key="1">
    <citation type="submission" date="2019-03" db="EMBL/GenBank/DDBJ databases">
        <title>Comparative genomic analyses of the sweetpotato soil rot pathogen, Streptomyces ipomoeae.</title>
        <authorList>
            <person name="Ruschel Soares N."/>
            <person name="Badger J.H."/>
            <person name="Huguet-Tapia J.C."/>
            <person name="Clark C.A."/>
            <person name="Pettis G.S."/>
        </authorList>
    </citation>
    <scope>NUCLEOTIDE SEQUENCE [LARGE SCALE GENOMIC DNA]</scope>
    <source>
        <strain evidence="2 3">88-35</strain>
    </source>
</reference>
<organism evidence="2 3">
    <name type="scientific">Streptomyces ipomoeae</name>
    <dbReference type="NCBI Taxonomy" id="103232"/>
    <lineage>
        <taxon>Bacteria</taxon>
        <taxon>Bacillati</taxon>
        <taxon>Actinomycetota</taxon>
        <taxon>Actinomycetes</taxon>
        <taxon>Kitasatosporales</taxon>
        <taxon>Streptomycetaceae</taxon>
        <taxon>Streptomyces</taxon>
    </lineage>
</organism>
<evidence type="ECO:0000313" key="2">
    <source>
        <dbReference type="EMBL" id="TQE28295.1"/>
    </source>
</evidence>
<name>A0AAE8W0N5_9ACTN</name>
<dbReference type="InterPro" id="IPR014729">
    <property type="entry name" value="Rossmann-like_a/b/a_fold"/>
</dbReference>
<dbReference type="Gene3D" id="3.40.50.620">
    <property type="entry name" value="HUPs"/>
    <property type="match status" value="1"/>
</dbReference>
<accession>A0AAE8W0N5</accession>
<protein>
    <recommendedName>
        <fullName evidence="1">Phosphoadenosine phosphosulphate reductase domain-containing protein</fullName>
    </recommendedName>
</protein>
<comment type="caution">
    <text evidence="2">The sequence shown here is derived from an EMBL/GenBank/DDBJ whole genome shotgun (WGS) entry which is preliminary data.</text>
</comment>
<evidence type="ECO:0000313" key="3">
    <source>
        <dbReference type="Proteomes" id="UP000318720"/>
    </source>
</evidence>